<evidence type="ECO:0000313" key="2">
    <source>
        <dbReference type="EMBL" id="OSX73764.1"/>
    </source>
</evidence>
<gene>
    <name evidence="2" type="ORF">BU14_0328s0016</name>
</gene>
<feature type="region of interest" description="Disordered" evidence="1">
    <location>
        <begin position="209"/>
        <end position="248"/>
    </location>
</feature>
<feature type="region of interest" description="Disordered" evidence="1">
    <location>
        <begin position="40"/>
        <end position="130"/>
    </location>
</feature>
<dbReference type="AlphaFoldDB" id="A0A1X6NYR8"/>
<feature type="compositionally biased region" description="Gly residues" evidence="1">
    <location>
        <begin position="57"/>
        <end position="71"/>
    </location>
</feature>
<feature type="compositionally biased region" description="Basic and acidic residues" evidence="1">
    <location>
        <begin position="355"/>
        <end position="384"/>
    </location>
</feature>
<feature type="compositionally biased region" description="Low complexity" evidence="1">
    <location>
        <begin position="87"/>
        <end position="100"/>
    </location>
</feature>
<feature type="region of interest" description="Disordered" evidence="1">
    <location>
        <begin position="1"/>
        <end position="23"/>
    </location>
</feature>
<feature type="region of interest" description="Disordered" evidence="1">
    <location>
        <begin position="317"/>
        <end position="506"/>
    </location>
</feature>
<feature type="compositionally biased region" description="Basic and acidic residues" evidence="1">
    <location>
        <begin position="13"/>
        <end position="22"/>
    </location>
</feature>
<accession>A0A1X6NYR8</accession>
<dbReference type="Proteomes" id="UP000218209">
    <property type="component" value="Unassembled WGS sequence"/>
</dbReference>
<feature type="region of interest" description="Disordered" evidence="1">
    <location>
        <begin position="630"/>
        <end position="663"/>
    </location>
</feature>
<protein>
    <submittedName>
        <fullName evidence="2">Uncharacterized protein</fullName>
    </submittedName>
</protein>
<feature type="compositionally biased region" description="Basic and acidic residues" evidence="1">
    <location>
        <begin position="635"/>
        <end position="656"/>
    </location>
</feature>
<reference evidence="2 3" key="1">
    <citation type="submission" date="2017-03" db="EMBL/GenBank/DDBJ databases">
        <title>WGS assembly of Porphyra umbilicalis.</title>
        <authorList>
            <person name="Brawley S.H."/>
            <person name="Blouin N.A."/>
            <person name="Ficko-Blean E."/>
            <person name="Wheeler G.L."/>
            <person name="Lohr M."/>
            <person name="Goodson H.V."/>
            <person name="Jenkins J.W."/>
            <person name="Blaby-Haas C.E."/>
            <person name="Helliwell K.E."/>
            <person name="Chan C."/>
            <person name="Marriage T."/>
            <person name="Bhattacharya D."/>
            <person name="Klein A.S."/>
            <person name="Badis Y."/>
            <person name="Brodie J."/>
            <person name="Cao Y."/>
            <person name="Collen J."/>
            <person name="Dittami S.M."/>
            <person name="Gachon C.M."/>
            <person name="Green B.R."/>
            <person name="Karpowicz S."/>
            <person name="Kim J.W."/>
            <person name="Kudahl U."/>
            <person name="Lin S."/>
            <person name="Michel G."/>
            <person name="Mittag M."/>
            <person name="Olson B.J."/>
            <person name="Pangilinan J."/>
            <person name="Peng Y."/>
            <person name="Qiu H."/>
            <person name="Shu S."/>
            <person name="Singer J.T."/>
            <person name="Smith A.G."/>
            <person name="Sprecher B.N."/>
            <person name="Wagner V."/>
            <person name="Wang W."/>
            <person name="Wang Z.-Y."/>
            <person name="Yan J."/>
            <person name="Yarish C."/>
            <person name="Zoeuner-Riek S."/>
            <person name="Zhuang Y."/>
            <person name="Zou Y."/>
            <person name="Lindquist E.A."/>
            <person name="Grimwood J."/>
            <person name="Barry K."/>
            <person name="Rokhsar D.S."/>
            <person name="Schmutz J."/>
            <person name="Stiller J.W."/>
            <person name="Grossman A.R."/>
            <person name="Prochnik S.E."/>
        </authorList>
    </citation>
    <scope>NUCLEOTIDE SEQUENCE [LARGE SCALE GENOMIC DNA]</scope>
    <source>
        <strain evidence="2">4086291</strain>
    </source>
</reference>
<evidence type="ECO:0000256" key="1">
    <source>
        <dbReference type="SAM" id="MobiDB-lite"/>
    </source>
</evidence>
<sequence>MAPRRRVAAGRRPAADRPLLGERRKRLLNAQQREWHHVEAVGDQEIAAGPGYKVAAGDGGGGGSGGVGSVGRGRSAGQHPPDGRAGNGSTSGSTFTSVVDGGSGGKGVRGALPRGSVGAAGGHDTHAGRRRAAAEAVTAKRPTAPVVSSAVYTAHPLWSTNPPVSVSLASTERPGQKRRGSGAELFYTHKAAHRCWQPSWVRIVRDSSIEDAPTSDGPPGPTGPVDLDHLSRLATQPPPPPPKPHLNHLQRPVVAQHRAHVAHLARAHAIGRHRPGALVDRLDALQVTVAPALRVAIVDARFRGGDLAPRVVAGRREGDHVAGGGHDRAAAPAEEAPNVGGAGARLLRGDGGGGEAKEGGGGHQEGGGRHGAEAGHDEGRGSRETKRRAGGGGVEEMETRSKKGVLRPPLARVFRRPPLPGDEAPGQPARRVATPPPRSIPLRGRHGCERARQPRPPAGALAAVPAPDGRGAVNRSLPPRRPRGGGEGLAAGRFNSNAAPARRTGIGEHGRHVGILLVGIFDRPNQQRHLQRPVVAQHRAHVPHLARAHAQVHRPRALVDRLDALQVAVALALRVAIVDARFRGGDLAPRVGVGGVEGDGVAGGGHDRAAAPAEEAANVCVAGARLRGGDGGGGEAKEGGGGHQEGGGRHGAEAGHRGGRGRAVKRASWRGWELWGWGDEEREGCVEG</sequence>
<feature type="compositionally biased region" description="Low complexity" evidence="1">
    <location>
        <begin position="458"/>
        <end position="467"/>
    </location>
</feature>
<proteinExistence type="predicted"/>
<name>A0A1X6NYR8_PORUM</name>
<dbReference type="EMBL" id="KV918980">
    <property type="protein sequence ID" value="OSX73764.1"/>
    <property type="molecule type" value="Genomic_DNA"/>
</dbReference>
<keyword evidence="3" id="KW-1185">Reference proteome</keyword>
<organism evidence="2 3">
    <name type="scientific">Porphyra umbilicalis</name>
    <name type="common">Purple laver</name>
    <name type="synonym">Red alga</name>
    <dbReference type="NCBI Taxonomy" id="2786"/>
    <lineage>
        <taxon>Eukaryota</taxon>
        <taxon>Rhodophyta</taxon>
        <taxon>Bangiophyceae</taxon>
        <taxon>Bangiales</taxon>
        <taxon>Bangiaceae</taxon>
        <taxon>Porphyra</taxon>
    </lineage>
</organism>
<evidence type="ECO:0000313" key="3">
    <source>
        <dbReference type="Proteomes" id="UP000218209"/>
    </source>
</evidence>
<feature type="compositionally biased region" description="Basic and acidic residues" evidence="1">
    <location>
        <begin position="317"/>
        <end position="329"/>
    </location>
</feature>